<keyword evidence="3" id="KW-0813">Transport</keyword>
<dbReference type="EMBL" id="GL983509">
    <property type="protein sequence ID" value="EGR33110.1"/>
    <property type="molecule type" value="Genomic_DNA"/>
</dbReference>
<dbReference type="InterPro" id="IPR001494">
    <property type="entry name" value="Importin-beta_N"/>
</dbReference>
<keyword evidence="5" id="KW-0653">Protein transport</keyword>
<dbReference type="PANTHER" id="PTHR10997">
    <property type="entry name" value="IMPORTIN-7, 8, 11"/>
    <property type="match status" value="1"/>
</dbReference>
<proteinExistence type="predicted"/>
<evidence type="ECO:0000256" key="5">
    <source>
        <dbReference type="ARBA" id="ARBA00022927"/>
    </source>
</evidence>
<dbReference type="GO" id="GO:0031267">
    <property type="term" value="F:small GTPase binding"/>
    <property type="evidence" value="ECO:0007669"/>
    <property type="project" value="InterPro"/>
</dbReference>
<name>G0QNV6_ICHMU</name>
<evidence type="ECO:0000259" key="7">
    <source>
        <dbReference type="PROSITE" id="PS50166"/>
    </source>
</evidence>
<dbReference type="SUPFAM" id="SSF48371">
    <property type="entry name" value="ARM repeat"/>
    <property type="match status" value="1"/>
</dbReference>
<dbReference type="SMART" id="SM00913">
    <property type="entry name" value="IBN_N"/>
    <property type="match status" value="1"/>
</dbReference>
<dbReference type="InterPro" id="IPR016024">
    <property type="entry name" value="ARM-type_fold"/>
</dbReference>
<keyword evidence="6" id="KW-0539">Nucleus</keyword>
<dbReference type="FunCoup" id="G0QNV6">
    <property type="interactions" value="391"/>
</dbReference>
<organism evidence="8 9">
    <name type="scientific">Ichthyophthirius multifiliis</name>
    <name type="common">White spot disease agent</name>
    <name type="synonym">Ich</name>
    <dbReference type="NCBI Taxonomy" id="5932"/>
    <lineage>
        <taxon>Eukaryota</taxon>
        <taxon>Sar</taxon>
        <taxon>Alveolata</taxon>
        <taxon>Ciliophora</taxon>
        <taxon>Intramacronucleata</taxon>
        <taxon>Oligohymenophorea</taxon>
        <taxon>Hymenostomatida</taxon>
        <taxon>Ophryoglenina</taxon>
        <taxon>Ichthyophthirius</taxon>
    </lineage>
</organism>
<dbReference type="InParanoid" id="G0QNV6"/>
<evidence type="ECO:0000256" key="3">
    <source>
        <dbReference type="ARBA" id="ARBA00022448"/>
    </source>
</evidence>
<dbReference type="GeneID" id="14909283"/>
<dbReference type="OrthoDB" id="760868at2759"/>
<protein>
    <submittedName>
        <fullName evidence="8">Importin-beta n-terminal domain protein</fullName>
    </submittedName>
</protein>
<dbReference type="GO" id="GO:0005635">
    <property type="term" value="C:nuclear envelope"/>
    <property type="evidence" value="ECO:0007669"/>
    <property type="project" value="TreeGrafter"/>
</dbReference>
<dbReference type="GO" id="GO:0006606">
    <property type="term" value="P:protein import into nucleus"/>
    <property type="evidence" value="ECO:0007669"/>
    <property type="project" value="TreeGrafter"/>
</dbReference>
<dbReference type="PANTHER" id="PTHR10997:SF18">
    <property type="entry name" value="D-IMPORTIN 7_RANBP7"/>
    <property type="match status" value="1"/>
</dbReference>
<keyword evidence="4" id="KW-0963">Cytoplasm</keyword>
<dbReference type="OMA" id="KNFEYRS"/>
<comment type="subcellular location">
    <subcellularLocation>
        <location evidence="2">Cytoplasm</location>
    </subcellularLocation>
    <subcellularLocation>
        <location evidence="1">Nucleus</location>
    </subcellularLocation>
</comment>
<dbReference type="GO" id="GO:0005829">
    <property type="term" value="C:cytosol"/>
    <property type="evidence" value="ECO:0007669"/>
    <property type="project" value="TreeGrafter"/>
</dbReference>
<dbReference type="Gene3D" id="1.25.10.10">
    <property type="entry name" value="Leucine-rich Repeat Variant"/>
    <property type="match status" value="1"/>
</dbReference>
<dbReference type="InterPro" id="IPR011989">
    <property type="entry name" value="ARM-like"/>
</dbReference>
<dbReference type="Proteomes" id="UP000008983">
    <property type="component" value="Unassembled WGS sequence"/>
</dbReference>
<dbReference type="Pfam" id="PF03810">
    <property type="entry name" value="IBN_N"/>
    <property type="match status" value="1"/>
</dbReference>
<evidence type="ECO:0000256" key="2">
    <source>
        <dbReference type="ARBA" id="ARBA00004496"/>
    </source>
</evidence>
<reference evidence="8 9" key="1">
    <citation type="submission" date="2011-07" db="EMBL/GenBank/DDBJ databases">
        <authorList>
            <person name="Coyne R."/>
            <person name="Brami D."/>
            <person name="Johnson J."/>
            <person name="Hostetler J."/>
            <person name="Hannick L."/>
            <person name="Clark T."/>
            <person name="Cassidy-Hanley D."/>
            <person name="Inman J."/>
        </authorList>
    </citation>
    <scope>NUCLEOTIDE SEQUENCE [LARGE SCALE GENOMIC DNA]</scope>
    <source>
        <strain evidence="8 9">G5</strain>
    </source>
</reference>
<gene>
    <name evidence="8" type="ORF">IMG5_061660</name>
</gene>
<feature type="domain" description="Importin N-terminal" evidence="7">
    <location>
        <begin position="23"/>
        <end position="97"/>
    </location>
</feature>
<accession>G0QNV6</accession>
<dbReference type="STRING" id="857967.G0QNV6"/>
<dbReference type="RefSeq" id="XP_004037096.1">
    <property type="nucleotide sequence ID" value="XM_004037048.1"/>
</dbReference>
<evidence type="ECO:0000313" key="9">
    <source>
        <dbReference type="Proteomes" id="UP000008983"/>
    </source>
</evidence>
<evidence type="ECO:0000256" key="4">
    <source>
        <dbReference type="ARBA" id="ARBA00022490"/>
    </source>
</evidence>
<evidence type="ECO:0000256" key="6">
    <source>
        <dbReference type="ARBA" id="ARBA00023242"/>
    </source>
</evidence>
<dbReference type="eggNOG" id="KOG1991">
    <property type="taxonomic scope" value="Eukaryota"/>
</dbReference>
<dbReference type="AlphaFoldDB" id="G0QNV6"/>
<sequence length="1042" mass="121620">MEDIKQAINLCVKPQNQQEIEKGQQFLESQSLQPQYIVKLLVIAEDTQLDINIRQFSLANLKNNIKKYWKPKKDEEPRFTEEDKNTVRNNILEALIRSSTIDKLCKLYTKIIYDICAYDYPQNWSDFVDSAIQKLTTSQDEKEIYGCLQCLLQIFSHLQFELNERKPLDDLILKTFPAYQLLLQKLIPVYNQDNAYLLKPILKSFFMTINLQLSIHLQKPEALDEWLKFFKMLIDSIMPSELTSPTTNQEIMDQRNKHPLWKNKKWAGRIINRFIIRYSNLKVIEKELIPLAEWLIEAHMPKYLESFLNQLVLSQKQFIGNATIHFSLKFLVKSIRFSKLFTILVPYIETILYDCLIPLLSFTPREHDLWQNDPHEYIRQEDEFISSDELNSHKIIATELILNLVKNEFSKTQYLLQLLPYCVSYLEKGVNPRNESQQLSLATKDGIFFLIGQLKDIIIRENSVKDSLELLLQKYVFVEFQNQNDIIKARACYLLGKYGNIDFQNPQNIIQSVQGITSCMANANLPVRFKAALALNTIIQQKQAKELIKNHLQDVLKIYLKLMDEIDSEELVSALEGLVEQFEDQIAPFAYDLCLHLTSAFFKYIQKLSDTEKDEGESEMAASQCIYAIGKIYSSPISQQVVQSLESLVLPVINTCLTKENCFIDEILHLLQQIVYKSQKISVDQFFYFPILTYILCGKENVDLSNIKGLNEEQMKLLESAVIGWGLEYVNEIVIILKNYIQKGDELFWNAKDMFGVSFLELIFLIVKKMYFIGTNGKNDEDEGGMISSIQLFYTLIENNLTSGKINGVLLQQIITQTLSNLNSSKIKQDVAVANLDTLSLCLYFNFQETLNILYNQLGVQDFLKLFNRWFSLLQFFKNDYNKQRILLGFSTLISYPNLPKELVDLVPRILKECVNITTQIIQLREDEEFEEDNSQDGGNSTGDFADIGQQKQKYENQDYDDDFDENFDPFSKYKYNYCYNCPLENVDEILFLEQELIKVQSNRAYYTHLTNLLQDQDKLKLQENINQARKDYQEYLQNNQK</sequence>
<keyword evidence="9" id="KW-1185">Reference proteome</keyword>
<dbReference type="PROSITE" id="PS50166">
    <property type="entry name" value="IMPORTIN_B_NT"/>
    <property type="match status" value="1"/>
</dbReference>
<evidence type="ECO:0000256" key="1">
    <source>
        <dbReference type="ARBA" id="ARBA00004123"/>
    </source>
</evidence>
<evidence type="ECO:0000313" key="8">
    <source>
        <dbReference type="EMBL" id="EGR33110.1"/>
    </source>
</evidence>